<keyword evidence="10" id="KW-1185">Reference proteome</keyword>
<comment type="similarity">
    <text evidence="2">Belongs to the TMEM168 family.</text>
</comment>
<dbReference type="EMBL" id="JAHKSW010000008">
    <property type="protein sequence ID" value="KAG7329651.1"/>
    <property type="molecule type" value="Genomic_DNA"/>
</dbReference>
<keyword evidence="4 8" id="KW-1133">Transmembrane helix</keyword>
<feature type="transmembrane region" description="Helical" evidence="8">
    <location>
        <begin position="267"/>
        <end position="287"/>
    </location>
</feature>
<dbReference type="CDD" id="cd21494">
    <property type="entry name" value="TMEM168"/>
    <property type="match status" value="1"/>
</dbReference>
<evidence type="ECO:0000256" key="3">
    <source>
        <dbReference type="ARBA" id="ARBA00022692"/>
    </source>
</evidence>
<comment type="caution">
    <text evidence="9">The sequence shown here is derived from an EMBL/GenBank/DDBJ whole genome shotgun (WGS) entry which is preliminary data.</text>
</comment>
<feature type="transmembrane region" description="Helical" evidence="8">
    <location>
        <begin position="361"/>
        <end position="377"/>
    </location>
</feature>
<dbReference type="AlphaFoldDB" id="A0A9D3NUJ9"/>
<sequence>MCRFLRYCFSHSLYTAMSRLEELRTGLSVWSSIRYLGYLSTLNLLVAICLGLYTRWERTAEPVLLVVIILALFVLGIASILYYYFGMEKLSLGLFHLWLGFLLGLLGFLSNPFIDDLKEQVSSYMLISSMVLRTLWALVERVCGCTRQRPALLTSAEALELTGFAVASTTEVAHASMSFIALTLAVATMLVDLRMKSFLALPNLICFSVVTVLFFFDSLGVSPNPYVLVCFLSRLVCEPLLDLYFGGLSVTERWSPFLSRGGLWRRLSLLPLLAVEIAFLVLAAFKMGDLDQWYVVIPGFSASGVFWIICHVVFLVTLWGFHSKLSDCQRVCVAQRANPGALDRVMTSKGMRHFCLVSKRLVLFSLVSTVVLGALSWQPNNSLFIGVFLLVLPLESLAYGLFYELGNCLGGTCVGYAVVIPTNYCSVDGLPTLLPPDEVQELNQRTTGMLNSVQHFFSHYMMKIHGCDYSSSGMTRDTLNSKIRSFLEAQTVDGPRYDTYILFYSGHTHRTGEWALIGGEVLHLSEIVQMWREKNDGYSSRLVIVLDTENSLPWVKEVRKVEEVYIAVQGATLVNSMDVELQNLPQIGHFTAEWVEFNCNPESSVRWAEHGRAVMATYGVSGHWGDYKLHLPTGSDVAKHWRLYFPRWTYPVVQLAHWSVSLNLFWICSVCMRFLRRLKLRWFPPAVLDTGQGFKLVRS</sequence>
<feature type="transmembrane region" description="Helical" evidence="8">
    <location>
        <begin position="63"/>
        <end position="84"/>
    </location>
</feature>
<keyword evidence="5 8" id="KW-0472">Membrane</keyword>
<evidence type="ECO:0000256" key="6">
    <source>
        <dbReference type="ARBA" id="ARBA00023180"/>
    </source>
</evidence>
<dbReference type="PANTHER" id="PTHR14437:SF3">
    <property type="entry name" value="TRANSMEMBRANE PROTEIN 168"/>
    <property type="match status" value="1"/>
</dbReference>
<feature type="transmembrane region" description="Helical" evidence="8">
    <location>
        <begin position="198"/>
        <end position="220"/>
    </location>
</feature>
<keyword evidence="6" id="KW-0325">Glycoprotein</keyword>
<evidence type="ECO:0000256" key="8">
    <source>
        <dbReference type="SAM" id="Phobius"/>
    </source>
</evidence>
<evidence type="ECO:0000256" key="1">
    <source>
        <dbReference type="ARBA" id="ARBA00004232"/>
    </source>
</evidence>
<reference evidence="9 10" key="1">
    <citation type="submission" date="2021-06" db="EMBL/GenBank/DDBJ databases">
        <title>Chromosome-level genome assembly of the red-tail catfish (Hemibagrus wyckioides).</title>
        <authorList>
            <person name="Shao F."/>
        </authorList>
    </citation>
    <scope>NUCLEOTIDE SEQUENCE [LARGE SCALE GENOMIC DNA]</scope>
    <source>
        <strain evidence="9">EC202008001</strain>
        <tissue evidence="9">Blood</tissue>
    </source>
</reference>
<name>A0A9D3NUJ9_9TELE</name>
<comment type="subcellular location">
    <subcellularLocation>
        <location evidence="1">Nucleus membrane</location>
        <topology evidence="1">Multi-pass membrane protein</topology>
    </subcellularLocation>
</comment>
<accession>A0A9D3NUJ9</accession>
<evidence type="ECO:0000313" key="10">
    <source>
        <dbReference type="Proteomes" id="UP000824219"/>
    </source>
</evidence>
<gene>
    <name evidence="9" type="ORF">KOW79_007825</name>
</gene>
<keyword evidence="3 8" id="KW-0812">Transmembrane</keyword>
<protein>
    <recommendedName>
        <fullName evidence="11">Transmembrane protein 168</fullName>
    </recommendedName>
</protein>
<feature type="transmembrane region" description="Helical" evidence="8">
    <location>
        <begin position="90"/>
        <end position="109"/>
    </location>
</feature>
<feature type="transmembrane region" description="Helical" evidence="8">
    <location>
        <begin position="35"/>
        <end position="56"/>
    </location>
</feature>
<feature type="transmembrane region" description="Helical" evidence="8">
    <location>
        <begin position="172"/>
        <end position="191"/>
    </location>
</feature>
<dbReference type="GO" id="GO:0031965">
    <property type="term" value="C:nuclear membrane"/>
    <property type="evidence" value="ECO:0007669"/>
    <property type="project" value="UniProtKB-SubCell"/>
</dbReference>
<dbReference type="Proteomes" id="UP000824219">
    <property type="component" value="Linkage Group LG08"/>
</dbReference>
<evidence type="ECO:0000256" key="2">
    <source>
        <dbReference type="ARBA" id="ARBA00007329"/>
    </source>
</evidence>
<organism evidence="9 10">
    <name type="scientific">Hemibagrus wyckioides</name>
    <dbReference type="NCBI Taxonomy" id="337641"/>
    <lineage>
        <taxon>Eukaryota</taxon>
        <taxon>Metazoa</taxon>
        <taxon>Chordata</taxon>
        <taxon>Craniata</taxon>
        <taxon>Vertebrata</taxon>
        <taxon>Euteleostomi</taxon>
        <taxon>Actinopterygii</taxon>
        <taxon>Neopterygii</taxon>
        <taxon>Teleostei</taxon>
        <taxon>Ostariophysi</taxon>
        <taxon>Siluriformes</taxon>
        <taxon>Bagridae</taxon>
        <taxon>Hemibagrus</taxon>
    </lineage>
</organism>
<evidence type="ECO:0008006" key="11">
    <source>
        <dbReference type="Google" id="ProtNLM"/>
    </source>
</evidence>
<feature type="transmembrane region" description="Helical" evidence="8">
    <location>
        <begin position="226"/>
        <end position="246"/>
    </location>
</feature>
<evidence type="ECO:0000313" key="9">
    <source>
        <dbReference type="EMBL" id="KAG7329651.1"/>
    </source>
</evidence>
<keyword evidence="7" id="KW-0539">Nucleus</keyword>
<dbReference type="PANTHER" id="PTHR14437">
    <property type="entry name" value="TRANSMEMBRANE PROTEIN 168"/>
    <property type="match status" value="1"/>
</dbReference>
<dbReference type="InterPro" id="IPR029713">
    <property type="entry name" value="TMEM168"/>
</dbReference>
<feature type="transmembrane region" description="Helical" evidence="8">
    <location>
        <begin position="293"/>
        <end position="321"/>
    </location>
</feature>
<evidence type="ECO:0000256" key="4">
    <source>
        <dbReference type="ARBA" id="ARBA00022989"/>
    </source>
</evidence>
<dbReference type="OrthoDB" id="5967342at2759"/>
<proteinExistence type="inferred from homology"/>
<evidence type="ECO:0000256" key="5">
    <source>
        <dbReference type="ARBA" id="ARBA00023136"/>
    </source>
</evidence>
<evidence type="ECO:0000256" key="7">
    <source>
        <dbReference type="ARBA" id="ARBA00023242"/>
    </source>
</evidence>